<dbReference type="SUPFAM" id="SSF46689">
    <property type="entry name" value="Homeodomain-like"/>
    <property type="match status" value="1"/>
</dbReference>
<keyword evidence="3" id="KW-0804">Transcription</keyword>
<gene>
    <name evidence="6" type="ORF">DDK22_16005</name>
</gene>
<dbReference type="GO" id="GO:0003677">
    <property type="term" value="F:DNA binding"/>
    <property type="evidence" value="ECO:0007669"/>
    <property type="project" value="UniProtKB-KW"/>
</dbReference>
<dbReference type="PRINTS" id="PR00038">
    <property type="entry name" value="HTHLUXR"/>
</dbReference>
<comment type="caution">
    <text evidence="6">The sequence shown here is derived from an EMBL/GenBank/DDBJ whole genome shotgun (WGS) entry which is preliminary data.</text>
</comment>
<dbReference type="InterPro" id="IPR016032">
    <property type="entry name" value="Sig_transdc_resp-reg_C-effctor"/>
</dbReference>
<dbReference type="InterPro" id="IPR041664">
    <property type="entry name" value="AAA_16"/>
</dbReference>
<dbReference type="InterPro" id="IPR000792">
    <property type="entry name" value="Tscrpt_reg_LuxR_C"/>
</dbReference>
<evidence type="ECO:0000313" key="6">
    <source>
        <dbReference type="EMBL" id="RCJ07483.1"/>
    </source>
</evidence>
<keyword evidence="1" id="KW-0805">Transcription regulation</keyword>
<dbReference type="Pfam" id="PF17874">
    <property type="entry name" value="TPR_MalT"/>
    <property type="match status" value="1"/>
</dbReference>
<dbReference type="SUPFAM" id="SSF46894">
    <property type="entry name" value="C-terminal effector domain of the bipartite response regulators"/>
    <property type="match status" value="1"/>
</dbReference>
<accession>A0A367PIW7</accession>
<dbReference type="Proteomes" id="UP000253501">
    <property type="component" value="Unassembled WGS sequence"/>
</dbReference>
<dbReference type="CDD" id="cd06170">
    <property type="entry name" value="LuxR_C_like"/>
    <property type="match status" value="1"/>
</dbReference>
<dbReference type="Pfam" id="PF25873">
    <property type="entry name" value="WHD_MalT"/>
    <property type="match status" value="1"/>
</dbReference>
<dbReference type="SUPFAM" id="SSF48452">
    <property type="entry name" value="TPR-like"/>
    <property type="match status" value="1"/>
</dbReference>
<proteinExistence type="predicted"/>
<dbReference type="PANTHER" id="PTHR44688">
    <property type="entry name" value="DNA-BINDING TRANSCRIPTIONAL ACTIVATOR DEVR_DOSR"/>
    <property type="match status" value="1"/>
</dbReference>
<dbReference type="InterPro" id="IPR047655">
    <property type="entry name" value="Transpos_IS630-like"/>
</dbReference>
<dbReference type="SMART" id="SM00421">
    <property type="entry name" value="HTH_LUXR"/>
    <property type="match status" value="1"/>
</dbReference>
<dbReference type="RefSeq" id="WP_114132735.1">
    <property type="nucleotide sequence ID" value="NZ_CP068434.1"/>
</dbReference>
<protein>
    <submittedName>
        <fullName evidence="6">IS630 family transposase</fullName>
    </submittedName>
</protein>
<keyword evidence="2" id="KW-0238">DNA-binding</keyword>
<dbReference type="PANTHER" id="PTHR44688:SF16">
    <property type="entry name" value="DNA-BINDING TRANSCRIPTIONAL ACTIVATOR DEVR_DOSR"/>
    <property type="match status" value="1"/>
</dbReference>
<dbReference type="Gene3D" id="1.10.10.10">
    <property type="entry name" value="Winged helix-like DNA-binding domain superfamily/Winged helix DNA-binding domain"/>
    <property type="match status" value="1"/>
</dbReference>
<dbReference type="Gene3D" id="1.25.40.10">
    <property type="entry name" value="Tetratricopeptide repeat domain"/>
    <property type="match status" value="1"/>
</dbReference>
<dbReference type="InterPro" id="IPR041617">
    <property type="entry name" value="TPR_MalT"/>
</dbReference>
<dbReference type="SUPFAM" id="SSF52540">
    <property type="entry name" value="P-loop containing nucleoside triphosphate hydrolases"/>
    <property type="match status" value="1"/>
</dbReference>
<dbReference type="Gene3D" id="3.40.50.300">
    <property type="entry name" value="P-loop containing nucleotide triphosphate hydrolases"/>
    <property type="match status" value="1"/>
</dbReference>
<dbReference type="Pfam" id="PF13384">
    <property type="entry name" value="HTH_23"/>
    <property type="match status" value="1"/>
</dbReference>
<dbReference type="AlphaFoldDB" id="A0A367PIW7"/>
<dbReference type="InterPro" id="IPR036388">
    <property type="entry name" value="WH-like_DNA-bd_sf"/>
</dbReference>
<dbReference type="Pfam" id="PF00196">
    <property type="entry name" value="GerE"/>
    <property type="match status" value="1"/>
</dbReference>
<evidence type="ECO:0000256" key="1">
    <source>
        <dbReference type="ARBA" id="ARBA00023015"/>
    </source>
</evidence>
<dbReference type="InterPro" id="IPR009057">
    <property type="entry name" value="Homeodomain-like_sf"/>
</dbReference>
<dbReference type="InterPro" id="IPR011990">
    <property type="entry name" value="TPR-like_helical_dom_sf"/>
</dbReference>
<dbReference type="GO" id="GO:0006355">
    <property type="term" value="P:regulation of DNA-templated transcription"/>
    <property type="evidence" value="ECO:0007669"/>
    <property type="project" value="InterPro"/>
</dbReference>
<feature type="domain" description="HTH luxR-type" evidence="5">
    <location>
        <begin position="1202"/>
        <end position="1267"/>
    </location>
</feature>
<dbReference type="InterPro" id="IPR027417">
    <property type="entry name" value="P-loop_NTPase"/>
</dbReference>
<evidence type="ECO:0000256" key="3">
    <source>
        <dbReference type="ARBA" id="ARBA00023163"/>
    </source>
</evidence>
<evidence type="ECO:0000256" key="2">
    <source>
        <dbReference type="ARBA" id="ARBA00023125"/>
    </source>
</evidence>
<dbReference type="EMBL" id="QDHA01000037">
    <property type="protein sequence ID" value="RCJ07483.1"/>
    <property type="molecule type" value="Genomic_DNA"/>
</dbReference>
<name>A0A367PIW7_CUPNE</name>
<evidence type="ECO:0000256" key="4">
    <source>
        <dbReference type="SAM" id="MobiDB-lite"/>
    </source>
</evidence>
<dbReference type="PROSITE" id="PS50043">
    <property type="entry name" value="HTH_LUXR_2"/>
    <property type="match status" value="1"/>
</dbReference>
<organism evidence="6 7">
    <name type="scientific">Cupriavidus necator</name>
    <name type="common">Alcaligenes eutrophus</name>
    <name type="synonym">Ralstonia eutropha</name>
    <dbReference type="NCBI Taxonomy" id="106590"/>
    <lineage>
        <taxon>Bacteria</taxon>
        <taxon>Pseudomonadati</taxon>
        <taxon>Pseudomonadota</taxon>
        <taxon>Betaproteobacteria</taxon>
        <taxon>Burkholderiales</taxon>
        <taxon>Burkholderiaceae</taxon>
        <taxon>Cupriavidus</taxon>
    </lineage>
</organism>
<dbReference type="InterPro" id="IPR059106">
    <property type="entry name" value="WHD_MalT"/>
</dbReference>
<sequence>MRVAPDIVLTGEERAELATLAESPRTSPRLAQRARMVLLAAQGMQNKDIAGQLGMGHAQVSRWRERYAQWRLPGIENNLPRGAPPVKVDVARLVALTAQGRPDSPMPWSTRKLAEELGVSAATISRHWKAIGQEPPGRNGTRPPPHPGLAGQPVDIVGLYVTGQEHALVLCGDEAAGGPDEAATDATGGTRRVGITALLGALTVLDGLVAPADGQTREAAWLAFLRKVERAAPAGRPLYLLCDNYATHHQPAVRKWLGRHSHIQAHFAATSASWLRMVQRSFREMETGQLRHAMRAAPQLLAVIETYRRRAEPRPFVWVADAPAVGHDAPDAPGAIAVASVGAPAPGPHGAMPLSHPEPPAPTMVESIDAGRLMPPRTTHPLIPREALMARLLNARRQRCVLIQGQAGSGKTSTLLAWRRLLLSLDYDVTWLSLSAKDNEPARFFDCLLASIAQVNPAAVREAALLASHATIARGDASHAAIEHWVISLVQGLASHPRELVLMLDDLHHIDDPRVFQAVQWLLDYAPPNVHLALSSRSALPLSLERPRARGLLTAVDMRDLRFTAEESERFLREQLGSIEANVAAEVHRLTDGWVAGLQRFATDMRSPRHHGWRAEPMRDARAFASYFEREVLCRLPADDLDVLTRTAICQRLCGPLCAAVLGRQDEAAGMSARLARFEADNLFLTQIDSPGHETWYRMHPLLREVLLSRVADMPAAGQQALHTAACAWFGAGGHIDDAVHHAVLAGDVDTAAGMVEGCAYDLLVKGDLSQLASLLRRLPEEEVRRRFGLLLVSAYFAMYTSRFDAAHECLARMASKRATLDDRQRYAEALVRAGLALQEDDPDTVLAMVPTLRDGIPAEADDFSWSCRSNILGWAYVYQGQYDEARAVVEQAGTRGAGTRSRLLGHCITAMSLAVEGRLAQAERTVGEVLQKSDARGSASVGLSCMAAGLLADLLYEVNDIEGAIRLLEPRLNVLERASLPDTVLHALRVLSRSHWLAGRHAQAMACLDRLEAYASRFRLDRLLAEAHALRLRCHQELGEMQGANEALRQLEAIGARHAAGATETARRVLAVVQRAQITMHLYLRDFAAGAARLAEQLELNAGDVHPARAAGLELQMALTHLHLGGAQAALTHLCRALTLGHQLGLVRTLLDVSPDFLPQLDAILAAGPLDPILAFYVRRLQSEAPAVGAAAQVQGAARPGPGTADVLSEREREVLDLAAQAMPNKKIAMVLGLAPETVKWHLKNIYAKLGVSGRGGAAARLRDLSDLLHPASRR</sequence>
<dbReference type="Pfam" id="PF13191">
    <property type="entry name" value="AAA_16"/>
    <property type="match status" value="1"/>
</dbReference>
<evidence type="ECO:0000313" key="7">
    <source>
        <dbReference type="Proteomes" id="UP000253501"/>
    </source>
</evidence>
<reference evidence="6 7" key="1">
    <citation type="submission" date="2018-04" db="EMBL/GenBank/DDBJ databases">
        <title>Cupriavidus necator CR12 genome sequencing and assembly.</title>
        <authorList>
            <person name="Ben Fekih I."/>
            <person name="Mazhar H.S."/>
            <person name="Bello S.K."/>
            <person name="Rensing C."/>
        </authorList>
    </citation>
    <scope>NUCLEOTIDE SEQUENCE [LARGE SCALE GENOMIC DNA]</scope>
    <source>
        <strain evidence="6 7">CR12</strain>
    </source>
</reference>
<dbReference type="NCBIfam" id="NF033545">
    <property type="entry name" value="transpos_IS630"/>
    <property type="match status" value="1"/>
</dbReference>
<evidence type="ECO:0000259" key="5">
    <source>
        <dbReference type="PROSITE" id="PS50043"/>
    </source>
</evidence>
<feature type="region of interest" description="Disordered" evidence="4">
    <location>
        <begin position="130"/>
        <end position="150"/>
    </location>
</feature>